<organism evidence="1 2">
    <name type="scientific">Brunnivagina elsteri CCALA 953</name>
    <dbReference type="NCBI Taxonomy" id="987040"/>
    <lineage>
        <taxon>Bacteria</taxon>
        <taxon>Bacillati</taxon>
        <taxon>Cyanobacteriota</taxon>
        <taxon>Cyanophyceae</taxon>
        <taxon>Nostocales</taxon>
        <taxon>Calotrichaceae</taxon>
        <taxon>Brunnivagina</taxon>
    </lineage>
</organism>
<dbReference type="Pfam" id="PF08852">
    <property type="entry name" value="DUF1822"/>
    <property type="match status" value="1"/>
</dbReference>
<accession>A0A2A2TAI1</accession>
<sequence length="390" mass="44135">MTFNPSSTLTETSQVLLEIEPDETTKAWQQTTKFSTPNNHWNAYLNRLSLNILLPWLREEYAPEASVFPNNSSLASFWEITNGTAINCQAGRIVIIPSEAIDLSEMRIPQEWVDIPTWAAEYYIAVQVEPEAGWLRIWGYTTHAQLKAKAIYDPSDRTYSLSQEEVFSNINLLWIARQLCPDEVIRAEIPVLPALPPTQAENLLQRLGNPELFMPRMAIPFATWGALLENSDRRQKLYQMRQGMPAQFSVLDWMQRGVSDLAENIGWGKMEIQPSLVGSRSSELGEAVTALVRELTIDGGKYELRVSPKVNSTAYIWRIELRNAISDGLIPAGFKLRLLTEDLQAFENNEDIATTAVEHLFIEVELTPGEGLVWEVEPTPIESNGEILKF</sequence>
<protein>
    <recommendedName>
        <fullName evidence="3">DUF1822 domain-containing protein</fullName>
    </recommendedName>
</protein>
<dbReference type="RefSeq" id="WP_095724875.1">
    <property type="nucleotide sequence ID" value="NZ_NTFS01000583.1"/>
</dbReference>
<dbReference type="OrthoDB" id="526290at2"/>
<name>A0A2A2TAI1_9CYAN</name>
<keyword evidence="2" id="KW-1185">Reference proteome</keyword>
<dbReference type="InterPro" id="IPR014951">
    <property type="entry name" value="DUF1822"/>
</dbReference>
<reference evidence="1 2" key="1">
    <citation type="submission" date="2017-08" db="EMBL/GenBank/DDBJ databases">
        <title>Draft genome sequence of filamentous cyanobacterium Calothrix elsteri CCALA 953.</title>
        <authorList>
            <person name="Gagunashvili A.N."/>
            <person name="Elster J."/>
            <person name="Andresson O.S."/>
        </authorList>
    </citation>
    <scope>NUCLEOTIDE SEQUENCE [LARGE SCALE GENOMIC DNA]</scope>
    <source>
        <strain evidence="1 2">CCALA 953</strain>
    </source>
</reference>
<dbReference type="AlphaFoldDB" id="A0A2A2TAI1"/>
<gene>
    <name evidence="1" type="ORF">CK510_28675</name>
</gene>
<comment type="caution">
    <text evidence="1">The sequence shown here is derived from an EMBL/GenBank/DDBJ whole genome shotgun (WGS) entry which is preliminary data.</text>
</comment>
<evidence type="ECO:0000313" key="1">
    <source>
        <dbReference type="EMBL" id="PAX47616.1"/>
    </source>
</evidence>
<proteinExistence type="predicted"/>
<evidence type="ECO:0000313" key="2">
    <source>
        <dbReference type="Proteomes" id="UP000218238"/>
    </source>
</evidence>
<dbReference type="Proteomes" id="UP000218238">
    <property type="component" value="Unassembled WGS sequence"/>
</dbReference>
<evidence type="ECO:0008006" key="3">
    <source>
        <dbReference type="Google" id="ProtNLM"/>
    </source>
</evidence>
<dbReference type="EMBL" id="NTFS01000583">
    <property type="protein sequence ID" value="PAX47616.1"/>
    <property type="molecule type" value="Genomic_DNA"/>
</dbReference>